<comment type="caution">
    <text evidence="14">The sequence shown here is derived from an EMBL/GenBank/DDBJ whole genome shotgun (WGS) entry which is preliminary data.</text>
</comment>
<comment type="subcellular location">
    <subcellularLocation>
        <location evidence="2">Secreted</location>
    </subcellularLocation>
</comment>
<dbReference type="Pfam" id="PF07504">
    <property type="entry name" value="FTP"/>
    <property type="match status" value="1"/>
</dbReference>
<dbReference type="Proteomes" id="UP001501204">
    <property type="component" value="Unassembled WGS sequence"/>
</dbReference>
<comment type="cofactor">
    <cofactor evidence="1">
        <name>Zn(2+)</name>
        <dbReference type="ChEBI" id="CHEBI:29105"/>
    </cofactor>
</comment>
<feature type="domain" description="FTP" evidence="13">
    <location>
        <begin position="111"/>
        <end position="150"/>
    </location>
</feature>
<keyword evidence="8" id="KW-0378">Hydrolase</keyword>
<dbReference type="InterPro" id="IPR050371">
    <property type="entry name" value="Fungal_virulence_M36"/>
</dbReference>
<organism evidence="14 15">
    <name type="scientific">Kocuria aegyptia</name>
    <dbReference type="NCBI Taxonomy" id="330943"/>
    <lineage>
        <taxon>Bacteria</taxon>
        <taxon>Bacillati</taxon>
        <taxon>Actinomycetota</taxon>
        <taxon>Actinomycetes</taxon>
        <taxon>Micrococcales</taxon>
        <taxon>Micrococcaceae</taxon>
        <taxon>Kocuria</taxon>
    </lineage>
</organism>
<keyword evidence="11" id="KW-0865">Zymogen</keyword>
<name>A0ABN2K1F2_9MICC</name>
<keyword evidence="10" id="KW-0482">Metalloprotease</keyword>
<dbReference type="RefSeq" id="WP_344118874.1">
    <property type="nucleotide sequence ID" value="NZ_BAAAOA010000003.1"/>
</dbReference>
<proteinExistence type="inferred from homology"/>
<evidence type="ECO:0000256" key="6">
    <source>
        <dbReference type="ARBA" id="ARBA00022723"/>
    </source>
</evidence>
<dbReference type="InterPro" id="IPR011096">
    <property type="entry name" value="FTP_domain"/>
</dbReference>
<evidence type="ECO:0000256" key="7">
    <source>
        <dbReference type="ARBA" id="ARBA00022729"/>
    </source>
</evidence>
<keyword evidence="15" id="KW-1185">Reference proteome</keyword>
<evidence type="ECO:0000256" key="4">
    <source>
        <dbReference type="ARBA" id="ARBA00022525"/>
    </source>
</evidence>
<evidence type="ECO:0000256" key="1">
    <source>
        <dbReference type="ARBA" id="ARBA00001947"/>
    </source>
</evidence>
<dbReference type="PANTHER" id="PTHR33478">
    <property type="entry name" value="EXTRACELLULAR METALLOPROTEINASE MEP"/>
    <property type="match status" value="1"/>
</dbReference>
<evidence type="ECO:0000256" key="12">
    <source>
        <dbReference type="SAM" id="MobiDB-lite"/>
    </source>
</evidence>
<dbReference type="CDD" id="cd09596">
    <property type="entry name" value="M36"/>
    <property type="match status" value="1"/>
</dbReference>
<dbReference type="PANTHER" id="PTHR33478:SF1">
    <property type="entry name" value="EXTRACELLULAR METALLOPROTEINASE MEP"/>
    <property type="match status" value="1"/>
</dbReference>
<reference evidence="14 15" key="1">
    <citation type="journal article" date="2019" name="Int. J. Syst. Evol. Microbiol.">
        <title>The Global Catalogue of Microorganisms (GCM) 10K type strain sequencing project: providing services to taxonomists for standard genome sequencing and annotation.</title>
        <authorList>
            <consortium name="The Broad Institute Genomics Platform"/>
            <consortium name="The Broad Institute Genome Sequencing Center for Infectious Disease"/>
            <person name="Wu L."/>
            <person name="Ma J."/>
        </authorList>
    </citation>
    <scope>NUCLEOTIDE SEQUENCE [LARGE SCALE GENOMIC DNA]</scope>
    <source>
        <strain evidence="14 15">JCM 14735</strain>
    </source>
</reference>
<evidence type="ECO:0000256" key="9">
    <source>
        <dbReference type="ARBA" id="ARBA00022833"/>
    </source>
</evidence>
<evidence type="ECO:0000256" key="10">
    <source>
        <dbReference type="ARBA" id="ARBA00023049"/>
    </source>
</evidence>
<feature type="compositionally biased region" description="Low complexity" evidence="12">
    <location>
        <begin position="18"/>
        <end position="36"/>
    </location>
</feature>
<evidence type="ECO:0000313" key="14">
    <source>
        <dbReference type="EMBL" id="GAA1746333.1"/>
    </source>
</evidence>
<sequence>MPADRALPEDFHALYDAGSRSARGTARTAAPTAASPGHRRLDEQLGDLEVDYDQATALPNRIARRAPAAGLSGEPGTSPEQTVQRFVAEHGDLWQLSAADAQGVEIVSVSGRGLRTVQLVQRADGLEVFNSEATAAIGPDGDVISVAGQFFPGAAQAGSARSAAAAGTAAEEAIAVAAFDLTGVEHDPSAFREASAEAGDSTGGTYRFYRSTTPAGPGRPAFERAVRVKEVLFPLGEQQFTPGYYLELWIDGFPAFSYVIDALGEPEVLFRKNLRADAAFTYRVFNSGDALFRPEDGPAPGSPHPTGRPDGFQAAPIPDRLVTLESLLPGAPWLPEDATTTRGNNCIAYADLRAPDGKNHGDVEGRTSGPRTFDHAYDPARPASDPINLQASVVGMFFQVNWLHDRWYEAGFDEAAGNAQQMNSTGSGLGADPILAEGNDFSGTDNANMQTPADGASPRMQMYEFRGVAPLPSRTSNFDALITYHELGHYITNRLVGNATGLANQQGRAMGEGWGDFFAITMTSQASDDFGTGAFPAGGWTDLTPGFTDNYYFAIRRFPYSADLGKNPLTFKHISNGVVLPPGPPRHPQGGGPNSQVHNAGEVWCAALWEVFVNLVAAHGHAEAERRVLEYVVGGLKLTPSMPTFTLARDGIITAVSALNPGDLGAVWRGFAKRGLGAGAVSPPSTSASLAGVVESFSTP</sequence>
<keyword evidence="9" id="KW-0862">Zinc</keyword>
<keyword evidence="4" id="KW-0964">Secreted</keyword>
<keyword evidence="7" id="KW-0732">Signal</keyword>
<dbReference type="Pfam" id="PF02128">
    <property type="entry name" value="Peptidase_M36"/>
    <property type="match status" value="1"/>
</dbReference>
<evidence type="ECO:0000313" key="15">
    <source>
        <dbReference type="Proteomes" id="UP001501204"/>
    </source>
</evidence>
<dbReference type="InterPro" id="IPR001842">
    <property type="entry name" value="Peptidase_M36"/>
</dbReference>
<keyword evidence="5" id="KW-0645">Protease</keyword>
<feature type="region of interest" description="Disordered" evidence="12">
    <location>
        <begin position="291"/>
        <end position="313"/>
    </location>
</feature>
<evidence type="ECO:0000256" key="11">
    <source>
        <dbReference type="ARBA" id="ARBA00023145"/>
    </source>
</evidence>
<evidence type="ECO:0000256" key="3">
    <source>
        <dbReference type="ARBA" id="ARBA00006006"/>
    </source>
</evidence>
<evidence type="ECO:0000259" key="13">
    <source>
        <dbReference type="Pfam" id="PF07504"/>
    </source>
</evidence>
<dbReference type="InterPro" id="IPR027268">
    <property type="entry name" value="Peptidase_M4/M1_CTD_sf"/>
</dbReference>
<dbReference type="Gene3D" id="1.10.390.10">
    <property type="entry name" value="Neutral Protease Domain 2"/>
    <property type="match status" value="1"/>
</dbReference>
<comment type="similarity">
    <text evidence="3">Belongs to the peptidase M36 family.</text>
</comment>
<evidence type="ECO:0000256" key="8">
    <source>
        <dbReference type="ARBA" id="ARBA00022801"/>
    </source>
</evidence>
<accession>A0ABN2K1F2</accession>
<protein>
    <recommendedName>
        <fullName evidence="13">FTP domain-containing protein</fullName>
    </recommendedName>
</protein>
<evidence type="ECO:0000256" key="5">
    <source>
        <dbReference type="ARBA" id="ARBA00022670"/>
    </source>
</evidence>
<dbReference type="Gene3D" id="3.10.170.10">
    <property type="match status" value="1"/>
</dbReference>
<feature type="region of interest" description="Disordered" evidence="12">
    <location>
        <begin position="18"/>
        <end position="40"/>
    </location>
</feature>
<dbReference type="SUPFAM" id="SSF55486">
    <property type="entry name" value="Metalloproteases ('zincins'), catalytic domain"/>
    <property type="match status" value="1"/>
</dbReference>
<keyword evidence="6" id="KW-0479">Metal-binding</keyword>
<evidence type="ECO:0000256" key="2">
    <source>
        <dbReference type="ARBA" id="ARBA00004613"/>
    </source>
</evidence>
<gene>
    <name evidence="14" type="ORF">GCM10009767_01170</name>
</gene>
<dbReference type="EMBL" id="BAAAOA010000003">
    <property type="protein sequence ID" value="GAA1746333.1"/>
    <property type="molecule type" value="Genomic_DNA"/>
</dbReference>